<dbReference type="KEGG" id="hch:HCH_04500"/>
<feature type="transmembrane region" description="Helical" evidence="1">
    <location>
        <begin position="88"/>
        <end position="106"/>
    </location>
</feature>
<keyword evidence="1" id="KW-0472">Membrane</keyword>
<keyword evidence="1" id="KW-1133">Transmembrane helix</keyword>
<dbReference type="RefSeq" id="WP_011398269.1">
    <property type="nucleotide sequence ID" value="NC_007645.1"/>
</dbReference>
<gene>
    <name evidence="2" type="ordered locus">HCH_04500</name>
</gene>
<dbReference type="EMBL" id="CP000155">
    <property type="protein sequence ID" value="ABC31202.1"/>
    <property type="molecule type" value="Genomic_DNA"/>
</dbReference>
<protein>
    <submittedName>
        <fullName evidence="2">Uncharacterized protein</fullName>
    </submittedName>
</protein>
<dbReference type="Proteomes" id="UP000000238">
    <property type="component" value="Chromosome"/>
</dbReference>
<reference evidence="2 3" key="1">
    <citation type="journal article" date="2005" name="Nucleic Acids Res.">
        <title>Genomic blueprint of Hahella chejuensis, a marine microbe producing an algicidal agent.</title>
        <authorList>
            <person name="Jeong H."/>
            <person name="Yim J.H."/>
            <person name="Lee C."/>
            <person name="Choi S.-H."/>
            <person name="Park Y.K."/>
            <person name="Yoon S.H."/>
            <person name="Hur C.-G."/>
            <person name="Kang H.-Y."/>
            <person name="Kim D."/>
            <person name="Lee H.H."/>
            <person name="Park K.H."/>
            <person name="Park S.-H."/>
            <person name="Park H.-S."/>
            <person name="Lee H.K."/>
            <person name="Oh T.K."/>
            <person name="Kim J.F."/>
        </authorList>
    </citation>
    <scope>NUCLEOTIDE SEQUENCE [LARGE SCALE GENOMIC DNA]</scope>
    <source>
        <strain evidence="2 3">KCTC 2396</strain>
    </source>
</reference>
<organism evidence="2 3">
    <name type="scientific">Hahella chejuensis (strain KCTC 2396)</name>
    <dbReference type="NCBI Taxonomy" id="349521"/>
    <lineage>
        <taxon>Bacteria</taxon>
        <taxon>Pseudomonadati</taxon>
        <taxon>Pseudomonadota</taxon>
        <taxon>Gammaproteobacteria</taxon>
        <taxon>Oceanospirillales</taxon>
        <taxon>Hahellaceae</taxon>
        <taxon>Hahella</taxon>
    </lineage>
</organism>
<feature type="transmembrane region" description="Helical" evidence="1">
    <location>
        <begin position="52"/>
        <end position="76"/>
    </location>
</feature>
<accession>Q2SDS2</accession>
<dbReference type="eggNOG" id="ENOG502ZN36">
    <property type="taxonomic scope" value="Bacteria"/>
</dbReference>
<dbReference type="HOGENOM" id="CLU_1924625_0_0_6"/>
<keyword evidence="1" id="KW-0812">Transmembrane</keyword>
<sequence length="131" mass="14753">MSSYRCRKCKNGILIAAVQGHNETELTETYECDACGHVAVIPSRMIICSQMVTSFIGGLITAYLFIEQLSIFVTVVQFNIERNLTQNIVLLVVSLLFLAGFGYTLYTGMQGLAKRKFYLKAPQRNKRFRAS</sequence>
<proteinExistence type="predicted"/>
<dbReference type="AlphaFoldDB" id="Q2SDS2"/>
<dbReference type="OrthoDB" id="6369035at2"/>
<evidence type="ECO:0000313" key="3">
    <source>
        <dbReference type="Proteomes" id="UP000000238"/>
    </source>
</evidence>
<evidence type="ECO:0000256" key="1">
    <source>
        <dbReference type="SAM" id="Phobius"/>
    </source>
</evidence>
<evidence type="ECO:0000313" key="2">
    <source>
        <dbReference type="EMBL" id="ABC31202.1"/>
    </source>
</evidence>
<name>Q2SDS2_HAHCH</name>
<keyword evidence="3" id="KW-1185">Reference proteome</keyword>